<comment type="similarity">
    <text evidence="1">Belongs to the AHA1 family.</text>
</comment>
<evidence type="ECO:0000313" key="3">
    <source>
        <dbReference type="EMBL" id="MDU0341862.1"/>
    </source>
</evidence>
<gene>
    <name evidence="3" type="ORF">RKE40_18340</name>
</gene>
<dbReference type="InterPro" id="IPR013538">
    <property type="entry name" value="ASHA1/2-like_C"/>
</dbReference>
<dbReference type="Gene3D" id="3.30.530.20">
    <property type="match status" value="1"/>
</dbReference>
<evidence type="ECO:0000256" key="1">
    <source>
        <dbReference type="ARBA" id="ARBA00006817"/>
    </source>
</evidence>
<dbReference type="RefSeq" id="WP_316019668.1">
    <property type="nucleotide sequence ID" value="NZ_JAWDID010000030.1"/>
</dbReference>
<dbReference type="InterPro" id="IPR023393">
    <property type="entry name" value="START-like_dom_sf"/>
</dbReference>
<evidence type="ECO:0000259" key="2">
    <source>
        <dbReference type="Pfam" id="PF08327"/>
    </source>
</evidence>
<reference evidence="3 4" key="1">
    <citation type="submission" date="2023-09" db="EMBL/GenBank/DDBJ databases">
        <title>Whole genome shotgun sequencing (WGS) of Bosea sp. ZW T0_25, isolated from stored onions (Allium cepa).</title>
        <authorList>
            <person name="Stoll D.A."/>
            <person name="Huch M."/>
        </authorList>
    </citation>
    <scope>NUCLEOTIDE SEQUENCE [LARGE SCALE GENOMIC DNA]</scope>
    <source>
        <strain evidence="3 4">ZW T0_25</strain>
    </source>
</reference>
<evidence type="ECO:0000313" key="4">
    <source>
        <dbReference type="Proteomes" id="UP001254257"/>
    </source>
</evidence>
<proteinExistence type="inferred from homology"/>
<dbReference type="Pfam" id="PF08327">
    <property type="entry name" value="AHSA1"/>
    <property type="match status" value="1"/>
</dbReference>
<name>A0ABU3SBU8_9HYPH</name>
<feature type="domain" description="Activator of Hsp90 ATPase homologue 1/2-like C-terminal" evidence="2">
    <location>
        <begin position="16"/>
        <end position="155"/>
    </location>
</feature>
<dbReference type="Proteomes" id="UP001254257">
    <property type="component" value="Unassembled WGS sequence"/>
</dbReference>
<dbReference type="SUPFAM" id="SSF55961">
    <property type="entry name" value="Bet v1-like"/>
    <property type="match status" value="1"/>
</dbReference>
<dbReference type="CDD" id="cd08895">
    <property type="entry name" value="SRPBCC_CalC_Aha1-like_2"/>
    <property type="match status" value="1"/>
</dbReference>
<protein>
    <submittedName>
        <fullName evidence="3">SRPBCC family protein</fullName>
    </submittedName>
</protein>
<keyword evidence="4" id="KW-1185">Reference proteome</keyword>
<sequence length="157" mass="16884">MPGSTRTDTASRVIRASPGAIYNAFVDAASLARWLAPQGMQARVEHFEPHAGGSYRIVLTYDDPAGAPGKATADSDVAEGRFLDLVPCERIVWEVSFPSDDPAFAGTMTMVWQLVGVRDGTEVTIHCENVPAGISKQDHDVGLRSTLENLAHFVETA</sequence>
<dbReference type="EMBL" id="JAWDID010000030">
    <property type="protein sequence ID" value="MDU0341862.1"/>
    <property type="molecule type" value="Genomic_DNA"/>
</dbReference>
<comment type="caution">
    <text evidence="3">The sequence shown here is derived from an EMBL/GenBank/DDBJ whole genome shotgun (WGS) entry which is preliminary data.</text>
</comment>
<organism evidence="3 4">
    <name type="scientific">Bosea rubneri</name>
    <dbReference type="NCBI Taxonomy" id="3075434"/>
    <lineage>
        <taxon>Bacteria</taxon>
        <taxon>Pseudomonadati</taxon>
        <taxon>Pseudomonadota</taxon>
        <taxon>Alphaproteobacteria</taxon>
        <taxon>Hyphomicrobiales</taxon>
        <taxon>Boseaceae</taxon>
        <taxon>Bosea</taxon>
    </lineage>
</organism>
<accession>A0ABU3SBU8</accession>